<dbReference type="GO" id="GO:0004521">
    <property type="term" value="F:RNA endonuclease activity"/>
    <property type="evidence" value="ECO:0007669"/>
    <property type="project" value="UniProtKB-UniRule"/>
</dbReference>
<feature type="binding site" evidence="9">
    <location>
        <position position="141"/>
    </location>
    <ligand>
        <name>Zn(2+)</name>
        <dbReference type="ChEBI" id="CHEBI:29105"/>
        <note>catalytic</note>
    </ligand>
</feature>
<comment type="caution">
    <text evidence="10">The sequence shown here is derived from an EMBL/GenBank/DDBJ whole genome shotgun (WGS) entry which is preliminary data.</text>
</comment>
<dbReference type="GO" id="GO:0005737">
    <property type="term" value="C:cytoplasm"/>
    <property type="evidence" value="ECO:0007669"/>
    <property type="project" value="UniProtKB-SubCell"/>
</dbReference>
<dbReference type="SUPFAM" id="SSF55486">
    <property type="entry name" value="Metalloproteases ('zincins'), catalytic domain"/>
    <property type="match status" value="1"/>
</dbReference>
<dbReference type="NCBIfam" id="TIGR00043">
    <property type="entry name" value="rRNA maturation RNase YbeY"/>
    <property type="match status" value="1"/>
</dbReference>
<keyword evidence="4 9" id="KW-0540">Nuclease</keyword>
<dbReference type="EC" id="3.1.-.-" evidence="9"/>
<dbReference type="EMBL" id="JABXYR010000002">
    <property type="protein sequence ID" value="NWO23781.1"/>
    <property type="molecule type" value="Genomic_DNA"/>
</dbReference>
<comment type="similarity">
    <text evidence="1 9">Belongs to the endoribonuclease YbeY family.</text>
</comment>
<evidence type="ECO:0000256" key="2">
    <source>
        <dbReference type="ARBA" id="ARBA00022517"/>
    </source>
</evidence>
<keyword evidence="9" id="KW-0963">Cytoplasm</keyword>
<proteinExistence type="inferred from homology"/>
<dbReference type="InterPro" id="IPR002036">
    <property type="entry name" value="YbeY"/>
</dbReference>
<keyword evidence="3 9" id="KW-0698">rRNA processing</keyword>
<dbReference type="AlphaFoldDB" id="A0A7Y9B1Q8"/>
<sequence>MILDINYSDAAYGECEADERIDEGLIERAVKHLLAAELLGKLDEAALSKAGELPVYISVSIVSEGEIRELNGEFRGTDSVTDVLSFPQFENSDELLAELGGDEAGVDIPMGDVVICLDQAERQSQEYETSIKREVTYLFVHSLLHLLGYDHMQPEEKAEMREHEERIMTALDICR</sequence>
<reference evidence="10 11" key="1">
    <citation type="submission" date="2020-06" db="EMBL/GenBank/DDBJ databases">
        <title>Mogibacterium timidum strain W9173 genomic sequence.</title>
        <authorList>
            <person name="Wade W.G."/>
            <person name="Johnston C.D."/>
            <person name="Chen T."/>
            <person name="Dewhirst F.E."/>
        </authorList>
    </citation>
    <scope>NUCLEOTIDE SEQUENCE [LARGE SCALE GENOMIC DNA]</scope>
    <source>
        <strain evidence="10 11">W9173</strain>
    </source>
</reference>
<dbReference type="GO" id="GO:0008270">
    <property type="term" value="F:zinc ion binding"/>
    <property type="evidence" value="ECO:0007669"/>
    <property type="project" value="UniProtKB-UniRule"/>
</dbReference>
<dbReference type="Gene3D" id="3.40.390.30">
    <property type="entry name" value="Metalloproteases ('zincins'), catalytic domain"/>
    <property type="match status" value="1"/>
</dbReference>
<dbReference type="Pfam" id="PF02130">
    <property type="entry name" value="YbeY"/>
    <property type="match status" value="1"/>
</dbReference>
<dbReference type="PANTHER" id="PTHR46986">
    <property type="entry name" value="ENDORIBONUCLEASE YBEY, CHLOROPLASTIC"/>
    <property type="match status" value="1"/>
</dbReference>
<feature type="binding site" evidence="9">
    <location>
        <position position="145"/>
    </location>
    <ligand>
        <name>Zn(2+)</name>
        <dbReference type="ChEBI" id="CHEBI:29105"/>
        <note>catalytic</note>
    </ligand>
</feature>
<keyword evidence="5 9" id="KW-0479">Metal-binding</keyword>
<evidence type="ECO:0000256" key="9">
    <source>
        <dbReference type="HAMAP-Rule" id="MF_00009"/>
    </source>
</evidence>
<comment type="cofactor">
    <cofactor evidence="9">
        <name>Zn(2+)</name>
        <dbReference type="ChEBI" id="CHEBI:29105"/>
    </cofactor>
    <text evidence="9">Binds 1 zinc ion.</text>
</comment>
<comment type="subcellular location">
    <subcellularLocation>
        <location evidence="9">Cytoplasm</location>
    </subcellularLocation>
</comment>
<evidence type="ECO:0000256" key="3">
    <source>
        <dbReference type="ARBA" id="ARBA00022552"/>
    </source>
</evidence>
<keyword evidence="6 9" id="KW-0255">Endonuclease</keyword>
<evidence type="ECO:0000256" key="8">
    <source>
        <dbReference type="ARBA" id="ARBA00022833"/>
    </source>
</evidence>
<keyword evidence="2 9" id="KW-0690">Ribosome biogenesis</keyword>
<dbReference type="GO" id="GO:0004222">
    <property type="term" value="F:metalloendopeptidase activity"/>
    <property type="evidence" value="ECO:0007669"/>
    <property type="project" value="InterPro"/>
</dbReference>
<dbReference type="Proteomes" id="UP000526307">
    <property type="component" value="Unassembled WGS sequence"/>
</dbReference>
<protein>
    <recommendedName>
        <fullName evidence="9">Endoribonuclease YbeY</fullName>
        <ecNumber evidence="9">3.1.-.-</ecNumber>
    </recommendedName>
</protein>
<gene>
    <name evidence="9 10" type="primary">ybeY</name>
    <name evidence="10" type="ORF">HW270_06850</name>
</gene>
<keyword evidence="11" id="KW-1185">Reference proteome</keyword>
<dbReference type="GO" id="GO:0006364">
    <property type="term" value="P:rRNA processing"/>
    <property type="evidence" value="ECO:0007669"/>
    <property type="project" value="UniProtKB-UniRule"/>
</dbReference>
<feature type="binding site" evidence="9">
    <location>
        <position position="151"/>
    </location>
    <ligand>
        <name>Zn(2+)</name>
        <dbReference type="ChEBI" id="CHEBI:29105"/>
        <note>catalytic</note>
    </ligand>
</feature>
<comment type="function">
    <text evidence="9">Single strand-specific metallo-endoribonuclease involved in late-stage 70S ribosome quality control and in maturation of the 3' terminus of the 16S rRNA.</text>
</comment>
<evidence type="ECO:0000256" key="7">
    <source>
        <dbReference type="ARBA" id="ARBA00022801"/>
    </source>
</evidence>
<dbReference type="PANTHER" id="PTHR46986:SF1">
    <property type="entry name" value="ENDORIBONUCLEASE YBEY, CHLOROPLASTIC"/>
    <property type="match status" value="1"/>
</dbReference>
<evidence type="ECO:0000256" key="5">
    <source>
        <dbReference type="ARBA" id="ARBA00022723"/>
    </source>
</evidence>
<dbReference type="HAMAP" id="MF_00009">
    <property type="entry name" value="Endoribonucl_YbeY"/>
    <property type="match status" value="1"/>
</dbReference>
<dbReference type="InterPro" id="IPR023091">
    <property type="entry name" value="MetalPrtase_cat_dom_sf_prd"/>
</dbReference>
<dbReference type="PROSITE" id="PS01306">
    <property type="entry name" value="UPF0054"/>
    <property type="match status" value="1"/>
</dbReference>
<evidence type="ECO:0000256" key="4">
    <source>
        <dbReference type="ARBA" id="ARBA00022722"/>
    </source>
</evidence>
<evidence type="ECO:0000256" key="6">
    <source>
        <dbReference type="ARBA" id="ARBA00022759"/>
    </source>
</evidence>
<dbReference type="InterPro" id="IPR020549">
    <property type="entry name" value="YbeY_CS"/>
</dbReference>
<accession>A0A7Y9B1Q8</accession>
<name>A0A7Y9B1Q8_9FIRM</name>
<keyword evidence="8 9" id="KW-0862">Zinc</keyword>
<organism evidence="10 11">
    <name type="scientific">Mogibacterium timidum</name>
    <dbReference type="NCBI Taxonomy" id="35519"/>
    <lineage>
        <taxon>Bacteria</taxon>
        <taxon>Bacillati</taxon>
        <taxon>Bacillota</taxon>
        <taxon>Clostridia</taxon>
        <taxon>Peptostreptococcales</taxon>
        <taxon>Anaerovoracaceae</taxon>
        <taxon>Mogibacterium</taxon>
    </lineage>
</organism>
<evidence type="ECO:0000313" key="11">
    <source>
        <dbReference type="Proteomes" id="UP000526307"/>
    </source>
</evidence>
<evidence type="ECO:0000313" key="10">
    <source>
        <dbReference type="EMBL" id="NWO23781.1"/>
    </source>
</evidence>
<dbReference type="RefSeq" id="WP_178978713.1">
    <property type="nucleotide sequence ID" value="NZ_CAUVNY010000038.1"/>
</dbReference>
<evidence type="ECO:0000256" key="1">
    <source>
        <dbReference type="ARBA" id="ARBA00010875"/>
    </source>
</evidence>
<keyword evidence="7 9" id="KW-0378">Hydrolase</keyword>